<gene>
    <name evidence="2" type="primary">PARPA_02673.1 scaffold 5214</name>
</gene>
<dbReference type="PANTHER" id="PTHR31635">
    <property type="entry name" value="REVERSE TRANSCRIPTASE DOMAIN-CONTAINING PROTEIN-RELATED"/>
    <property type="match status" value="1"/>
</dbReference>
<name>A0A0B7MT56_9FUNG</name>
<feature type="non-terminal residue" evidence="2">
    <location>
        <position position="400"/>
    </location>
</feature>
<dbReference type="PANTHER" id="PTHR31635:SF196">
    <property type="entry name" value="REVERSE TRANSCRIPTASE DOMAIN-CONTAINING PROTEIN-RELATED"/>
    <property type="match status" value="1"/>
</dbReference>
<proteinExistence type="predicted"/>
<dbReference type="AlphaFoldDB" id="A0A0B7MT56"/>
<dbReference type="STRING" id="35722.A0A0B7MT56"/>
<dbReference type="InterPro" id="IPR043502">
    <property type="entry name" value="DNA/RNA_pol_sf"/>
</dbReference>
<feature type="non-terminal residue" evidence="2">
    <location>
        <position position="1"/>
    </location>
</feature>
<dbReference type="InterPro" id="IPR000477">
    <property type="entry name" value="RT_dom"/>
</dbReference>
<dbReference type="EMBL" id="LN721299">
    <property type="protein sequence ID" value="CEP09196.1"/>
    <property type="molecule type" value="Genomic_DNA"/>
</dbReference>
<protein>
    <recommendedName>
        <fullName evidence="1">Reverse transcriptase domain-containing protein</fullName>
    </recommendedName>
</protein>
<evidence type="ECO:0000259" key="1">
    <source>
        <dbReference type="PROSITE" id="PS50878"/>
    </source>
</evidence>
<evidence type="ECO:0000313" key="3">
    <source>
        <dbReference type="Proteomes" id="UP000054107"/>
    </source>
</evidence>
<reference evidence="2 3" key="1">
    <citation type="submission" date="2014-09" db="EMBL/GenBank/DDBJ databases">
        <authorList>
            <person name="Ellenberger Sabrina"/>
        </authorList>
    </citation>
    <scope>NUCLEOTIDE SEQUENCE [LARGE SCALE GENOMIC DNA]</scope>
    <source>
        <strain evidence="2 3">CBS 412.66</strain>
    </source>
</reference>
<sequence>RLSPTAAQSIVEPITFDDLCNAFSRAPSASSPDMDGLPYQLVDLIVTHHPACREIALATFNNALTSSNLPSSWLESCIVLLPQKDPRELLQTWRPISLINTDPKVFTPIPSGRMIDQASTLINPFQTEFVRDWYIADNGLLMKLVMEHAHNTGSSSIGLLLDQEMAYDRVHPVYLHAVPLRFGFPVALVYCISCLLFDTHLVVNVNGFLSPRVAQLRGLKQGDPISPILFNLAFEPLLRKILQDHHLSGYRLPSPQALETPSAVKIMAYADDIVCLLSSPSDLDRLQQHLQVYSAVSNASVNYHKTEAISLSCSSGTYGTNWRAALLRHNISSWHDARSSCSFSNLGFSFYTSIAQQNVYLDKVDCPELPPPQLTVACASCGDSARLLLRVSAIHHLVLP</sequence>
<keyword evidence="3" id="KW-1185">Reference proteome</keyword>
<dbReference type="Pfam" id="PF00078">
    <property type="entry name" value="RVT_1"/>
    <property type="match status" value="1"/>
</dbReference>
<dbReference type="Proteomes" id="UP000054107">
    <property type="component" value="Unassembled WGS sequence"/>
</dbReference>
<dbReference type="SUPFAM" id="SSF56672">
    <property type="entry name" value="DNA/RNA polymerases"/>
    <property type="match status" value="1"/>
</dbReference>
<accession>A0A0B7MT56</accession>
<dbReference type="CDD" id="cd01650">
    <property type="entry name" value="RT_nLTR_like"/>
    <property type="match status" value="1"/>
</dbReference>
<evidence type="ECO:0000313" key="2">
    <source>
        <dbReference type="EMBL" id="CEP09196.1"/>
    </source>
</evidence>
<dbReference type="PROSITE" id="PS50878">
    <property type="entry name" value="RT_POL"/>
    <property type="match status" value="1"/>
</dbReference>
<dbReference type="OrthoDB" id="5570375at2759"/>
<feature type="domain" description="Reverse transcriptase" evidence="1">
    <location>
        <begin position="62"/>
        <end position="327"/>
    </location>
</feature>
<organism evidence="2 3">
    <name type="scientific">Parasitella parasitica</name>
    <dbReference type="NCBI Taxonomy" id="35722"/>
    <lineage>
        <taxon>Eukaryota</taxon>
        <taxon>Fungi</taxon>
        <taxon>Fungi incertae sedis</taxon>
        <taxon>Mucoromycota</taxon>
        <taxon>Mucoromycotina</taxon>
        <taxon>Mucoromycetes</taxon>
        <taxon>Mucorales</taxon>
        <taxon>Mucorineae</taxon>
        <taxon>Mucoraceae</taxon>
        <taxon>Parasitella</taxon>
    </lineage>
</organism>